<evidence type="ECO:0000256" key="1">
    <source>
        <dbReference type="SAM" id="Phobius"/>
    </source>
</evidence>
<dbReference type="STRING" id="1120923.SAMN02746095_02187"/>
<dbReference type="PANTHER" id="PTHR15887">
    <property type="entry name" value="TRANSMEMBRANE PROTEIN 69"/>
    <property type="match status" value="1"/>
</dbReference>
<feature type="transmembrane region" description="Helical" evidence="1">
    <location>
        <begin position="77"/>
        <end position="95"/>
    </location>
</feature>
<dbReference type="OrthoDB" id="5297436at2"/>
<dbReference type="PANTHER" id="PTHR15887:SF1">
    <property type="entry name" value="TRANSMEMBRANE PROTEIN 69"/>
    <property type="match status" value="1"/>
</dbReference>
<reference evidence="2 3" key="1">
    <citation type="submission" date="2012-11" db="EMBL/GenBank/DDBJ databases">
        <title>Whole genome sequence of Acidocella aminolytica 101 = DSM 11237.</title>
        <authorList>
            <person name="Azuma Y."/>
            <person name="Higashiura N."/>
            <person name="Hirakawa H."/>
            <person name="Matsushita K."/>
        </authorList>
    </citation>
    <scope>NUCLEOTIDE SEQUENCE [LARGE SCALE GENOMIC DNA]</scope>
    <source>
        <strain evidence="3">101 / DSM 11237</strain>
    </source>
</reference>
<keyword evidence="1" id="KW-1133">Transmembrane helix</keyword>
<dbReference type="RefSeq" id="WP_048879942.1">
    <property type="nucleotide sequence ID" value="NZ_BANC01000099.1"/>
</dbReference>
<gene>
    <name evidence="2" type="ORF">Aam_101_006</name>
</gene>
<keyword evidence="1" id="KW-0812">Transmembrane</keyword>
<dbReference type="EMBL" id="BANC01000099">
    <property type="protein sequence ID" value="GAN81549.1"/>
    <property type="molecule type" value="Genomic_DNA"/>
</dbReference>
<proteinExistence type="predicted"/>
<sequence length="160" mass="16868">MLKTNFSYAVLLTLAGAIPFLFCGGLVLLYPVDSPLAIQALIAYGAVILSFVGAVHWGFVLSRPESSDTAGTDKRSLGLGVLPALVGWVALLVQLRFHLPALALLFLLAGFLLTVIAETVGHGRGVVPSSYLILRWSISVIVMLVLLAVLVALLAGMRTG</sequence>
<feature type="transmembrane region" description="Helical" evidence="1">
    <location>
        <begin position="133"/>
        <end position="155"/>
    </location>
</feature>
<evidence type="ECO:0000313" key="2">
    <source>
        <dbReference type="EMBL" id="GAN81549.1"/>
    </source>
</evidence>
<feature type="transmembrane region" description="Helical" evidence="1">
    <location>
        <begin position="6"/>
        <end position="29"/>
    </location>
</feature>
<feature type="transmembrane region" description="Helical" evidence="1">
    <location>
        <begin position="102"/>
        <end position="121"/>
    </location>
</feature>
<evidence type="ECO:0000313" key="3">
    <source>
        <dbReference type="Proteomes" id="UP000032668"/>
    </source>
</evidence>
<comment type="caution">
    <text evidence="2">The sequence shown here is derived from an EMBL/GenBank/DDBJ whole genome shotgun (WGS) entry which is preliminary data.</text>
</comment>
<dbReference type="Proteomes" id="UP000032668">
    <property type="component" value="Unassembled WGS sequence"/>
</dbReference>
<keyword evidence="3" id="KW-1185">Reference proteome</keyword>
<accession>A0A0D6PLA2</accession>
<feature type="transmembrane region" description="Helical" evidence="1">
    <location>
        <begin position="36"/>
        <end position="57"/>
    </location>
</feature>
<dbReference type="InterPro" id="IPR021836">
    <property type="entry name" value="DUF3429"/>
</dbReference>
<organism evidence="2 3">
    <name type="scientific">Acidocella aminolytica 101 = DSM 11237</name>
    <dbReference type="NCBI Taxonomy" id="1120923"/>
    <lineage>
        <taxon>Bacteria</taxon>
        <taxon>Pseudomonadati</taxon>
        <taxon>Pseudomonadota</taxon>
        <taxon>Alphaproteobacteria</taxon>
        <taxon>Acetobacterales</taxon>
        <taxon>Acidocellaceae</taxon>
        <taxon>Acidocella</taxon>
    </lineage>
</organism>
<keyword evidence="1" id="KW-0472">Membrane</keyword>
<dbReference type="Pfam" id="PF11911">
    <property type="entry name" value="DUF3429"/>
    <property type="match status" value="1"/>
</dbReference>
<name>A0A0D6PLA2_9PROT</name>
<dbReference type="AlphaFoldDB" id="A0A0D6PLA2"/>
<protein>
    <recommendedName>
        <fullName evidence="4">DUF3429 domain-containing protein</fullName>
    </recommendedName>
</protein>
<evidence type="ECO:0008006" key="4">
    <source>
        <dbReference type="Google" id="ProtNLM"/>
    </source>
</evidence>